<dbReference type="GO" id="GO:0016887">
    <property type="term" value="F:ATP hydrolysis activity"/>
    <property type="evidence" value="ECO:0007669"/>
    <property type="project" value="TreeGrafter"/>
</dbReference>
<reference evidence="5 6" key="1">
    <citation type="submission" date="2018-10" db="EMBL/GenBank/DDBJ databases">
        <title>Genomic Encyclopedia of Archaeal and Bacterial Type Strains, Phase II (KMG-II): from individual species to whole genera.</title>
        <authorList>
            <person name="Goeker M."/>
        </authorList>
    </citation>
    <scope>NUCLEOTIDE SEQUENCE [LARGE SCALE GENOMIC DNA]</scope>
    <source>
        <strain evidence="5 6">DSM 25217</strain>
    </source>
</reference>
<keyword evidence="5" id="KW-0969">Cilium</keyword>
<protein>
    <submittedName>
        <fullName evidence="5">Flagellar biosynthesis protein FlhG</fullName>
    </submittedName>
</protein>
<name>A0A3M0CRQ1_9PROT</name>
<dbReference type="GO" id="GO:0009898">
    <property type="term" value="C:cytoplasmic side of plasma membrane"/>
    <property type="evidence" value="ECO:0007669"/>
    <property type="project" value="TreeGrafter"/>
</dbReference>
<dbReference type="PANTHER" id="PTHR43384">
    <property type="entry name" value="SEPTUM SITE-DETERMINING PROTEIN MIND HOMOLOG, CHLOROPLASTIC-RELATED"/>
    <property type="match status" value="1"/>
</dbReference>
<evidence type="ECO:0000313" key="6">
    <source>
        <dbReference type="Proteomes" id="UP000271227"/>
    </source>
</evidence>
<feature type="region of interest" description="Disordered" evidence="3">
    <location>
        <begin position="1"/>
        <end position="29"/>
    </location>
</feature>
<dbReference type="GO" id="GO:0051782">
    <property type="term" value="P:negative regulation of cell division"/>
    <property type="evidence" value="ECO:0007669"/>
    <property type="project" value="TreeGrafter"/>
</dbReference>
<evidence type="ECO:0000313" key="5">
    <source>
        <dbReference type="EMBL" id="RMB12168.1"/>
    </source>
</evidence>
<dbReference type="InterPro" id="IPR002586">
    <property type="entry name" value="CobQ/CobB/MinD/ParA_Nub-bd_dom"/>
</dbReference>
<sequence>MTNSPSRPDASTSSPLADKGSSSGNGNERKLITIASGKGGVGKTWLSVTLAHSLARTGKRVLLFDGDLGLANVDIQLGLTPEQDLGAVIAGDAALDDVIARYTAADETSFDVVPGKSGSGALGNLSRAMLERIRGDLIAAAARYDRVLLDLSAGIDNAVTTLSAHKGEILVVMSPDPTSLTDAYAFIKLAVMRNPKSDIRIVVNNAENRKDGDRVYQAIKRACEGFLKISPPLAGIIRSDRRVTDAIRAQVPLLARHPQSEAAADVESLMAKLV</sequence>
<organism evidence="5 6">
    <name type="scientific">Eilatimonas milleporae</name>
    <dbReference type="NCBI Taxonomy" id="911205"/>
    <lineage>
        <taxon>Bacteria</taxon>
        <taxon>Pseudomonadati</taxon>
        <taxon>Pseudomonadota</taxon>
        <taxon>Alphaproteobacteria</taxon>
        <taxon>Kordiimonadales</taxon>
        <taxon>Kordiimonadaceae</taxon>
        <taxon>Eilatimonas</taxon>
    </lineage>
</organism>
<feature type="domain" description="CobQ/CobB/MinD/ParA nucleotide binding" evidence="4">
    <location>
        <begin position="32"/>
        <end position="250"/>
    </location>
</feature>
<dbReference type="AlphaFoldDB" id="A0A3M0CRQ1"/>
<dbReference type="GO" id="GO:0005524">
    <property type="term" value="F:ATP binding"/>
    <property type="evidence" value="ECO:0007669"/>
    <property type="project" value="UniProtKB-KW"/>
</dbReference>
<dbReference type="InParanoid" id="A0A3M0CRQ1"/>
<evidence type="ECO:0000256" key="2">
    <source>
        <dbReference type="ARBA" id="ARBA00022840"/>
    </source>
</evidence>
<dbReference type="FunCoup" id="A0A3M0CRQ1">
    <property type="interactions" value="527"/>
</dbReference>
<feature type="compositionally biased region" description="Polar residues" evidence="3">
    <location>
        <begin position="1"/>
        <end position="26"/>
    </location>
</feature>
<keyword evidence="6" id="KW-1185">Reference proteome</keyword>
<dbReference type="EMBL" id="REFR01000009">
    <property type="protein sequence ID" value="RMB12168.1"/>
    <property type="molecule type" value="Genomic_DNA"/>
</dbReference>
<dbReference type="OrthoDB" id="9816297at2"/>
<keyword evidence="2" id="KW-0067">ATP-binding</keyword>
<evidence type="ECO:0000259" key="4">
    <source>
        <dbReference type="Pfam" id="PF01656"/>
    </source>
</evidence>
<dbReference type="PANTHER" id="PTHR43384:SF4">
    <property type="entry name" value="CELLULOSE BIOSYNTHESIS PROTEIN BCSQ-RELATED"/>
    <property type="match status" value="1"/>
</dbReference>
<evidence type="ECO:0000256" key="3">
    <source>
        <dbReference type="SAM" id="MobiDB-lite"/>
    </source>
</evidence>
<dbReference type="GO" id="GO:0005829">
    <property type="term" value="C:cytosol"/>
    <property type="evidence" value="ECO:0007669"/>
    <property type="project" value="TreeGrafter"/>
</dbReference>
<dbReference type="InterPro" id="IPR025501">
    <property type="entry name" value="MinD_FleN"/>
</dbReference>
<dbReference type="PIRSF" id="PIRSF003092">
    <property type="entry name" value="MinD"/>
    <property type="match status" value="1"/>
</dbReference>
<dbReference type="CDD" id="cd02038">
    <property type="entry name" value="FlhG-like"/>
    <property type="match status" value="1"/>
</dbReference>
<keyword evidence="1" id="KW-0547">Nucleotide-binding</keyword>
<proteinExistence type="predicted"/>
<dbReference type="Proteomes" id="UP000271227">
    <property type="component" value="Unassembled WGS sequence"/>
</dbReference>
<gene>
    <name evidence="5" type="ORF">BXY39_0660</name>
</gene>
<keyword evidence="5" id="KW-0966">Cell projection</keyword>
<dbReference type="RefSeq" id="WP_121937366.1">
    <property type="nucleotide sequence ID" value="NZ_REFR01000009.1"/>
</dbReference>
<dbReference type="Gene3D" id="3.40.50.300">
    <property type="entry name" value="P-loop containing nucleotide triphosphate hydrolases"/>
    <property type="match status" value="1"/>
</dbReference>
<keyword evidence="5" id="KW-0282">Flagellum</keyword>
<dbReference type="InterPro" id="IPR033875">
    <property type="entry name" value="FlhG"/>
</dbReference>
<comment type="caution">
    <text evidence="5">The sequence shown here is derived from an EMBL/GenBank/DDBJ whole genome shotgun (WGS) entry which is preliminary data.</text>
</comment>
<evidence type="ECO:0000256" key="1">
    <source>
        <dbReference type="ARBA" id="ARBA00022741"/>
    </source>
</evidence>
<dbReference type="SUPFAM" id="SSF52540">
    <property type="entry name" value="P-loop containing nucleoside triphosphate hydrolases"/>
    <property type="match status" value="1"/>
</dbReference>
<dbReference type="InterPro" id="IPR027417">
    <property type="entry name" value="P-loop_NTPase"/>
</dbReference>
<dbReference type="InterPro" id="IPR050625">
    <property type="entry name" value="ParA/MinD_ATPase"/>
</dbReference>
<accession>A0A3M0CRQ1</accession>
<dbReference type="Pfam" id="PF01656">
    <property type="entry name" value="CbiA"/>
    <property type="match status" value="1"/>
</dbReference>